<keyword evidence="3" id="KW-1185">Reference proteome</keyword>
<dbReference type="AlphaFoldDB" id="A0A8I2YDU0"/>
<reference evidence="2" key="1">
    <citation type="submission" date="2021-03" db="EMBL/GenBank/DDBJ databases">
        <title>Evolutionary innovations through gain and loss of genes in the ectomycorrhizal Boletales.</title>
        <authorList>
            <person name="Wu G."/>
            <person name="Miyauchi S."/>
            <person name="Morin E."/>
            <person name="Yang Z.-L."/>
            <person name="Xu J."/>
            <person name="Martin F.M."/>
        </authorList>
    </citation>
    <scope>NUCLEOTIDE SEQUENCE</scope>
    <source>
        <strain evidence="2">BR01</strain>
    </source>
</reference>
<evidence type="ECO:0000313" key="3">
    <source>
        <dbReference type="Proteomes" id="UP000683000"/>
    </source>
</evidence>
<evidence type="ECO:0000256" key="1">
    <source>
        <dbReference type="SAM" id="MobiDB-lite"/>
    </source>
</evidence>
<comment type="caution">
    <text evidence="2">The sequence shown here is derived from an EMBL/GenBank/DDBJ whole genome shotgun (WGS) entry which is preliminary data.</text>
</comment>
<feature type="region of interest" description="Disordered" evidence="1">
    <location>
        <begin position="80"/>
        <end position="123"/>
    </location>
</feature>
<organism evidence="2 3">
    <name type="scientific">Boletus reticuloceps</name>
    <dbReference type="NCBI Taxonomy" id="495285"/>
    <lineage>
        <taxon>Eukaryota</taxon>
        <taxon>Fungi</taxon>
        <taxon>Dikarya</taxon>
        <taxon>Basidiomycota</taxon>
        <taxon>Agaricomycotina</taxon>
        <taxon>Agaricomycetes</taxon>
        <taxon>Agaricomycetidae</taxon>
        <taxon>Boletales</taxon>
        <taxon>Boletineae</taxon>
        <taxon>Boletaceae</taxon>
        <taxon>Boletoideae</taxon>
        <taxon>Boletus</taxon>
    </lineage>
</organism>
<evidence type="ECO:0000313" key="2">
    <source>
        <dbReference type="EMBL" id="KAG6369973.1"/>
    </source>
</evidence>
<proteinExistence type="predicted"/>
<sequence length="309" mass="34239">MGHSATPGEIGHSDDNSGPGKPERTHCHTVTIDLGFPNLSGFPNIPLPSAKLSALGNDHDLDDINSNVQDGRKTELSIGGRSAVHEPGPHDPPGPHYESFDSSFGNFGPLPDHASHNGAPPWGNSWESPKTRVLQIVFDMLTVHETDFLGARATVGRTHCCTSFKSREESEKVQVLLCVGLAKLIGGHDFRRSGIEHKLEQLKALFRFLDDDEEVEMLMRTTRGWKQCVREGYKTELPHVVYGGGAYSQGSTKFCRVQRRQAVASLTSTTQTIMGDHAGHDERLWSQISHWYCTFVARRDNADGRHFKF</sequence>
<dbReference type="OrthoDB" id="2636617at2759"/>
<dbReference type="Proteomes" id="UP000683000">
    <property type="component" value="Unassembled WGS sequence"/>
</dbReference>
<gene>
    <name evidence="2" type="ORF">JVT61DRAFT_12608</name>
</gene>
<name>A0A8I2YDU0_9AGAM</name>
<dbReference type="EMBL" id="JAGFBS010000059">
    <property type="protein sequence ID" value="KAG6369973.1"/>
    <property type="molecule type" value="Genomic_DNA"/>
</dbReference>
<protein>
    <submittedName>
        <fullName evidence="2">Uncharacterized protein</fullName>
    </submittedName>
</protein>
<accession>A0A8I2YDU0</accession>
<feature type="region of interest" description="Disordered" evidence="1">
    <location>
        <begin position="1"/>
        <end position="26"/>
    </location>
</feature>
<feature type="compositionally biased region" description="Basic and acidic residues" evidence="1">
    <location>
        <begin position="11"/>
        <end position="26"/>
    </location>
</feature>